<dbReference type="PRINTS" id="PR00081">
    <property type="entry name" value="GDHRDH"/>
</dbReference>
<dbReference type="PANTHER" id="PTHR43639">
    <property type="entry name" value="OXIDOREDUCTASE, SHORT-CHAIN DEHYDROGENASE/REDUCTASE FAMILY (AFU_ORTHOLOGUE AFUA_5G02870)"/>
    <property type="match status" value="1"/>
</dbReference>
<evidence type="ECO:0000313" key="3">
    <source>
        <dbReference type="EMBL" id="MFB9133858.1"/>
    </source>
</evidence>
<evidence type="ECO:0000256" key="2">
    <source>
        <dbReference type="ARBA" id="ARBA00023002"/>
    </source>
</evidence>
<evidence type="ECO:0000256" key="1">
    <source>
        <dbReference type="ARBA" id="ARBA00006484"/>
    </source>
</evidence>
<dbReference type="CDD" id="cd05233">
    <property type="entry name" value="SDR_c"/>
    <property type="match status" value="1"/>
</dbReference>
<gene>
    <name evidence="3" type="ORF">ACFFUV_02610</name>
</gene>
<keyword evidence="2" id="KW-0560">Oxidoreductase</keyword>
<dbReference type="PRINTS" id="PR00080">
    <property type="entry name" value="SDRFAMILY"/>
</dbReference>
<proteinExistence type="inferred from homology"/>
<reference evidence="3 4" key="1">
    <citation type="submission" date="2024-09" db="EMBL/GenBank/DDBJ databases">
        <authorList>
            <person name="Sun Q."/>
            <person name="Mori K."/>
        </authorList>
    </citation>
    <scope>NUCLEOTIDE SEQUENCE [LARGE SCALE GENOMIC DNA]</scope>
    <source>
        <strain evidence="3 4">CECT 8064</strain>
    </source>
</reference>
<sequence length="250" mass="26524">MSQQPIVLITGGGRGIGAATARLFAQNGYHVAVNYLSNHQAANALVEELRKMGANAIAIQADVAVESQVARLFDKVIEQFGVPTVLVNNAGVLHQQSRMDQISAERFQQVLLANTMSCFLCAKQAVLKMSTRYGGRGGAIINVSSGAALSGSPNEYVDYAASKGAMDTLTRGLALEVAQEGIRVNGVRPGLIYTEMHASGGEPERVERLQHKIPLGRGGEAHEVAQAIFWLASENASFVTGKFIDTTGGL</sequence>
<dbReference type="Pfam" id="PF13561">
    <property type="entry name" value="adh_short_C2"/>
    <property type="match status" value="1"/>
</dbReference>
<organism evidence="3 4">
    <name type="scientific">Vibrio olivae</name>
    <dbReference type="NCBI Taxonomy" id="1243002"/>
    <lineage>
        <taxon>Bacteria</taxon>
        <taxon>Pseudomonadati</taxon>
        <taxon>Pseudomonadota</taxon>
        <taxon>Gammaproteobacteria</taxon>
        <taxon>Vibrionales</taxon>
        <taxon>Vibrionaceae</taxon>
        <taxon>Vibrio</taxon>
    </lineage>
</organism>
<dbReference type="RefSeq" id="WP_390189469.1">
    <property type="nucleotide sequence ID" value="NZ_JBHMEP010000001.1"/>
</dbReference>
<keyword evidence="4" id="KW-1185">Reference proteome</keyword>
<dbReference type="Gene3D" id="3.40.50.720">
    <property type="entry name" value="NAD(P)-binding Rossmann-like Domain"/>
    <property type="match status" value="1"/>
</dbReference>
<dbReference type="PANTHER" id="PTHR43639:SF1">
    <property type="entry name" value="SHORT-CHAIN DEHYDROGENASE_REDUCTASE FAMILY PROTEIN"/>
    <property type="match status" value="1"/>
</dbReference>
<comment type="caution">
    <text evidence="3">The sequence shown here is derived from an EMBL/GenBank/DDBJ whole genome shotgun (WGS) entry which is preliminary data.</text>
</comment>
<protein>
    <submittedName>
        <fullName evidence="3">SDR family oxidoreductase</fullName>
    </submittedName>
</protein>
<name>A0ABV5HHY9_9VIBR</name>
<accession>A0ABV5HHY9</accession>
<evidence type="ECO:0000313" key="4">
    <source>
        <dbReference type="Proteomes" id="UP001589645"/>
    </source>
</evidence>
<dbReference type="Proteomes" id="UP001589645">
    <property type="component" value="Unassembled WGS sequence"/>
</dbReference>
<dbReference type="SUPFAM" id="SSF51735">
    <property type="entry name" value="NAD(P)-binding Rossmann-fold domains"/>
    <property type="match status" value="1"/>
</dbReference>
<dbReference type="InterPro" id="IPR002347">
    <property type="entry name" value="SDR_fam"/>
</dbReference>
<comment type="similarity">
    <text evidence="1">Belongs to the short-chain dehydrogenases/reductases (SDR) family.</text>
</comment>
<dbReference type="EMBL" id="JBHMEP010000001">
    <property type="protein sequence ID" value="MFB9133858.1"/>
    <property type="molecule type" value="Genomic_DNA"/>
</dbReference>
<dbReference type="InterPro" id="IPR036291">
    <property type="entry name" value="NAD(P)-bd_dom_sf"/>
</dbReference>